<evidence type="ECO:0000313" key="5">
    <source>
        <dbReference type="Proteomes" id="UP001054837"/>
    </source>
</evidence>
<dbReference type="AlphaFoldDB" id="A0AAV4UG34"/>
<protein>
    <recommendedName>
        <fullName evidence="3">Sulfotransferase domain-containing protein</fullName>
    </recommendedName>
</protein>
<comment type="similarity">
    <text evidence="1">Belongs to the sulfotransferase 1 family.</text>
</comment>
<sequence>MEFQVGLVFQVRFCGNKTLIQASYRNITMTKFKMVRGHPFPDQPWFPTKHIEETMDYVPGEGDIIIASYPKTGTTWLSYIVLQIISKGKNFPSFKECHLKFVPLMEATGASVVDEMKSPRVYKHHCPYDIVKKNPNSKCLYIYRNPEDTLVSYYHFASNVEDTEIPFDEFFEDFLSGNMAHGHYLRHVLSFLAHKDDSNLLLISYEKLLADTKGEILRMAKFLGEEYLSSLLQDESLLNQIIECSSFDHMKKNLPVVNPRSQGNLNFFRKGKIGEGKKSTTLEQLSSLLSLVQKMFEGTELLKEWIPN</sequence>
<evidence type="ECO:0000313" key="4">
    <source>
        <dbReference type="EMBL" id="GIY56684.1"/>
    </source>
</evidence>
<dbReference type="GO" id="GO:0008146">
    <property type="term" value="F:sulfotransferase activity"/>
    <property type="evidence" value="ECO:0007669"/>
    <property type="project" value="InterPro"/>
</dbReference>
<dbReference type="Pfam" id="PF00685">
    <property type="entry name" value="Sulfotransfer_1"/>
    <property type="match status" value="1"/>
</dbReference>
<dbReference type="InterPro" id="IPR000863">
    <property type="entry name" value="Sulfotransferase_dom"/>
</dbReference>
<dbReference type="InterPro" id="IPR027417">
    <property type="entry name" value="P-loop_NTPase"/>
</dbReference>
<dbReference type="Proteomes" id="UP001054837">
    <property type="component" value="Unassembled WGS sequence"/>
</dbReference>
<keyword evidence="5" id="KW-1185">Reference proteome</keyword>
<comment type="caution">
    <text evidence="4">The sequence shown here is derived from an EMBL/GenBank/DDBJ whole genome shotgun (WGS) entry which is preliminary data.</text>
</comment>
<dbReference type="SUPFAM" id="SSF52540">
    <property type="entry name" value="P-loop containing nucleoside triphosphate hydrolases"/>
    <property type="match status" value="1"/>
</dbReference>
<keyword evidence="2" id="KW-0808">Transferase</keyword>
<accession>A0AAV4UG34</accession>
<reference evidence="4 5" key="1">
    <citation type="submission" date="2021-06" db="EMBL/GenBank/DDBJ databases">
        <title>Caerostris darwini draft genome.</title>
        <authorList>
            <person name="Kono N."/>
            <person name="Arakawa K."/>
        </authorList>
    </citation>
    <scope>NUCLEOTIDE SEQUENCE [LARGE SCALE GENOMIC DNA]</scope>
</reference>
<evidence type="ECO:0000256" key="2">
    <source>
        <dbReference type="ARBA" id="ARBA00022679"/>
    </source>
</evidence>
<evidence type="ECO:0000259" key="3">
    <source>
        <dbReference type="Pfam" id="PF00685"/>
    </source>
</evidence>
<organism evidence="4 5">
    <name type="scientific">Caerostris darwini</name>
    <dbReference type="NCBI Taxonomy" id="1538125"/>
    <lineage>
        <taxon>Eukaryota</taxon>
        <taxon>Metazoa</taxon>
        <taxon>Ecdysozoa</taxon>
        <taxon>Arthropoda</taxon>
        <taxon>Chelicerata</taxon>
        <taxon>Arachnida</taxon>
        <taxon>Araneae</taxon>
        <taxon>Araneomorphae</taxon>
        <taxon>Entelegynae</taxon>
        <taxon>Araneoidea</taxon>
        <taxon>Araneidae</taxon>
        <taxon>Caerostris</taxon>
    </lineage>
</organism>
<proteinExistence type="inferred from homology"/>
<dbReference type="Gene3D" id="3.40.50.300">
    <property type="entry name" value="P-loop containing nucleotide triphosphate hydrolases"/>
    <property type="match status" value="1"/>
</dbReference>
<evidence type="ECO:0000256" key="1">
    <source>
        <dbReference type="ARBA" id="ARBA00005771"/>
    </source>
</evidence>
<feature type="domain" description="Sulfotransferase" evidence="3">
    <location>
        <begin position="62"/>
        <end position="297"/>
    </location>
</feature>
<dbReference type="EMBL" id="BPLQ01011208">
    <property type="protein sequence ID" value="GIY56684.1"/>
    <property type="molecule type" value="Genomic_DNA"/>
</dbReference>
<name>A0AAV4UG34_9ARAC</name>
<gene>
    <name evidence="4" type="primary">Sult1b1</name>
    <name evidence="4" type="ORF">CDAR_121841</name>
</gene>
<dbReference type="PANTHER" id="PTHR11783">
    <property type="entry name" value="SULFOTRANSFERASE SULT"/>
    <property type="match status" value="1"/>
</dbReference>